<feature type="region of interest" description="Disordered" evidence="1">
    <location>
        <begin position="245"/>
        <end position="284"/>
    </location>
</feature>
<reference evidence="2" key="2">
    <citation type="submission" date="2022-01" db="EMBL/GenBank/DDBJ databases">
        <authorList>
            <person name="Yamashiro T."/>
            <person name="Shiraishi A."/>
            <person name="Satake H."/>
            <person name="Nakayama K."/>
        </authorList>
    </citation>
    <scope>NUCLEOTIDE SEQUENCE</scope>
</reference>
<dbReference type="PANTHER" id="PTHR13275">
    <property type="entry name" value="YL-1 PROTEIN TRANSCRIPTION FACTOR-LIKE 1"/>
    <property type="match status" value="1"/>
</dbReference>
<feature type="compositionally biased region" description="Basic residues" evidence="1">
    <location>
        <begin position="258"/>
        <end position="277"/>
    </location>
</feature>
<dbReference type="Proteomes" id="UP001151760">
    <property type="component" value="Unassembled WGS sequence"/>
</dbReference>
<feature type="compositionally biased region" description="Basic and acidic residues" evidence="1">
    <location>
        <begin position="412"/>
        <end position="423"/>
    </location>
</feature>
<evidence type="ECO:0000256" key="1">
    <source>
        <dbReference type="SAM" id="MobiDB-lite"/>
    </source>
</evidence>
<feature type="compositionally biased region" description="Acidic residues" evidence="1">
    <location>
        <begin position="350"/>
        <end position="411"/>
    </location>
</feature>
<accession>A0ABQ5CF44</accession>
<gene>
    <name evidence="2" type="ORF">Tco_0895623</name>
</gene>
<evidence type="ECO:0000313" key="2">
    <source>
        <dbReference type="EMBL" id="GJT25686.1"/>
    </source>
</evidence>
<protein>
    <submittedName>
        <fullName evidence="2">Uncharacterized protein</fullName>
    </submittedName>
</protein>
<name>A0ABQ5CF44_9ASTR</name>
<comment type="caution">
    <text evidence="2">The sequence shown here is derived from an EMBL/GenBank/DDBJ whole genome shotgun (WGS) entry which is preliminary data.</text>
</comment>
<reference evidence="2" key="1">
    <citation type="journal article" date="2022" name="Int. J. Mol. Sci.">
        <title>Draft Genome of Tanacetum Coccineum: Genomic Comparison of Closely Related Tanacetum-Family Plants.</title>
        <authorList>
            <person name="Yamashiro T."/>
            <person name="Shiraishi A."/>
            <person name="Nakayama K."/>
            <person name="Satake H."/>
        </authorList>
    </citation>
    <scope>NUCLEOTIDE SEQUENCE</scope>
</reference>
<evidence type="ECO:0000313" key="3">
    <source>
        <dbReference type="Proteomes" id="UP001151760"/>
    </source>
</evidence>
<proteinExistence type="predicted"/>
<dbReference type="EMBL" id="BQNB010014232">
    <property type="protein sequence ID" value="GJT25686.1"/>
    <property type="molecule type" value="Genomic_DNA"/>
</dbReference>
<keyword evidence="3" id="KW-1185">Reference proteome</keyword>
<feature type="region of interest" description="Disordered" evidence="1">
    <location>
        <begin position="310"/>
        <end position="452"/>
    </location>
</feature>
<sequence>MDTTRAEQIALDDALVALANRLKIVKSNLRLSSYLKSKEATLQVVYDVLKLTPFYKAFQITADKMLQICPKLLDQQFEELPFEEEILTFLRDLGHSGEIKVITDVNVNKLHQPLRSFATVISKCLSDYAYLLWEDFVYQVETKNAKRGNEMYYPHFTKIIINFFMTKDQSIPRRNKVNWHFAKDDHMFTTIKVVSRHEDTLLYGAILPNEFTNEAIKDSESYKEYYAIASGALPPKIKASVKKKQVEYDKTKTPPTAKGKRLKTSAKAAKPAKKKQPAKTSKAKGLTVLSEVALTEAEQMKLAIKRSMIETHSSHASGSGADKGTSSKPRVPDVPTYGSDDEQISWKSSDEEDDNEVAKNDDDDDNDDDNDNDDDDDEEADNQDDDGQEYDVQDDEDQDDDEQTDSNSDGDDFVHPKFSTHDEEDKEEDSFDLRVQTPSHIESTDDEDNDEEIQDANVEGDEHDEEEKTKQMNLIEDTYVIITPVNPEGQQQSSSVSFGFVSNMLNPSPDTGIDFIFNLNTESTSLVDVLITTVAEPPLLSATTLPPPPTPLITHLQQTLVPTPANVPRSSLQDLPNFSSLFGFDHRLKTLETDFFELKQTNQFAAVVSLILGIIDAYLANKMHEAIKTTVQLQSDRLRDEAQTENADFINKLNDNIKKIIKDQVKEQVKVQVSKILPKIEKTVNEQLEVEVLTRSSNKSKTSHAVAANLSELELKKILIDKMESNKSIHRSDE</sequence>
<organism evidence="2 3">
    <name type="scientific">Tanacetum coccineum</name>
    <dbReference type="NCBI Taxonomy" id="301880"/>
    <lineage>
        <taxon>Eukaryota</taxon>
        <taxon>Viridiplantae</taxon>
        <taxon>Streptophyta</taxon>
        <taxon>Embryophyta</taxon>
        <taxon>Tracheophyta</taxon>
        <taxon>Spermatophyta</taxon>
        <taxon>Magnoliopsida</taxon>
        <taxon>eudicotyledons</taxon>
        <taxon>Gunneridae</taxon>
        <taxon>Pentapetalae</taxon>
        <taxon>asterids</taxon>
        <taxon>campanulids</taxon>
        <taxon>Asterales</taxon>
        <taxon>Asteraceae</taxon>
        <taxon>Asteroideae</taxon>
        <taxon>Anthemideae</taxon>
        <taxon>Anthemidinae</taxon>
        <taxon>Tanacetum</taxon>
    </lineage>
</organism>
<dbReference type="PANTHER" id="PTHR13275:SF4">
    <property type="entry name" value="VACUOLAR PROTEIN SORTING-ASSOCIATED PROTEIN 72 HOMOLOG"/>
    <property type="match status" value="1"/>
</dbReference>